<comment type="caution">
    <text evidence="1">The sequence shown here is derived from an EMBL/GenBank/DDBJ whole genome shotgun (WGS) entry which is preliminary data.</text>
</comment>
<gene>
    <name evidence="1" type="ORF">PENTCL1PPCAC_21894</name>
</gene>
<evidence type="ECO:0000313" key="2">
    <source>
        <dbReference type="Proteomes" id="UP001432027"/>
    </source>
</evidence>
<sequence length="104" mass="11787">RANVFFDLKKGIDTFIDKCDSETMKNEGGLHPLCAWAYAEEGDDLKQIFSGAKFAGRRGTIKNIAIAIWSHNTKFEVVKFTEIPKKEAMDLLTPEFKKKFNLGD</sequence>
<dbReference type="EMBL" id="BTSX01000005">
    <property type="protein sequence ID" value="GMS99718.1"/>
    <property type="molecule type" value="Genomic_DNA"/>
</dbReference>
<dbReference type="Proteomes" id="UP001432027">
    <property type="component" value="Unassembled WGS sequence"/>
</dbReference>
<reference evidence="1" key="1">
    <citation type="submission" date="2023-10" db="EMBL/GenBank/DDBJ databases">
        <title>Genome assembly of Pristionchus species.</title>
        <authorList>
            <person name="Yoshida K."/>
            <person name="Sommer R.J."/>
        </authorList>
    </citation>
    <scope>NUCLEOTIDE SEQUENCE</scope>
    <source>
        <strain evidence="1">RS0144</strain>
    </source>
</reference>
<protein>
    <submittedName>
        <fullName evidence="1">Uncharacterized protein</fullName>
    </submittedName>
</protein>
<feature type="non-terminal residue" evidence="1">
    <location>
        <position position="1"/>
    </location>
</feature>
<name>A0AAV5TYT5_9BILA</name>
<dbReference type="AlphaFoldDB" id="A0AAV5TYT5"/>
<organism evidence="1 2">
    <name type="scientific">Pristionchus entomophagus</name>
    <dbReference type="NCBI Taxonomy" id="358040"/>
    <lineage>
        <taxon>Eukaryota</taxon>
        <taxon>Metazoa</taxon>
        <taxon>Ecdysozoa</taxon>
        <taxon>Nematoda</taxon>
        <taxon>Chromadorea</taxon>
        <taxon>Rhabditida</taxon>
        <taxon>Rhabditina</taxon>
        <taxon>Diplogasteromorpha</taxon>
        <taxon>Diplogasteroidea</taxon>
        <taxon>Neodiplogasteridae</taxon>
        <taxon>Pristionchus</taxon>
    </lineage>
</organism>
<accession>A0AAV5TYT5</accession>
<proteinExistence type="predicted"/>
<keyword evidence="2" id="KW-1185">Reference proteome</keyword>
<evidence type="ECO:0000313" key="1">
    <source>
        <dbReference type="EMBL" id="GMS99718.1"/>
    </source>
</evidence>